<sequence length="46" mass="5131">MLRHNFSLDFGPDGTPTVAGSTFTNISHHKRPDDVSFHGTHPELQQ</sequence>
<name>A0ABT9A5L2_9BACT</name>
<evidence type="ECO:0000256" key="1">
    <source>
        <dbReference type="SAM" id="MobiDB-lite"/>
    </source>
</evidence>
<reference evidence="2" key="1">
    <citation type="submission" date="2023-07" db="EMBL/GenBank/DDBJ databases">
        <authorList>
            <person name="Kim M.K."/>
        </authorList>
    </citation>
    <scope>NUCLEOTIDE SEQUENCE</scope>
    <source>
        <strain evidence="2">M29</strain>
    </source>
</reference>
<feature type="region of interest" description="Disordered" evidence="1">
    <location>
        <begin position="1"/>
        <end position="46"/>
    </location>
</feature>
<dbReference type="EMBL" id="JAUQSX010000001">
    <property type="protein sequence ID" value="MDO7845131.1"/>
    <property type="molecule type" value="Genomic_DNA"/>
</dbReference>
<dbReference type="Proteomes" id="UP001167796">
    <property type="component" value="Unassembled WGS sequence"/>
</dbReference>
<evidence type="ECO:0000313" key="3">
    <source>
        <dbReference type="Proteomes" id="UP001167796"/>
    </source>
</evidence>
<gene>
    <name evidence="2" type="ORF">Q5H92_02095</name>
</gene>
<protein>
    <submittedName>
        <fullName evidence="2">Uncharacterized protein</fullName>
    </submittedName>
</protein>
<dbReference type="RefSeq" id="WP_305009809.1">
    <property type="nucleotide sequence ID" value="NZ_JAUQSX010000001.1"/>
</dbReference>
<accession>A0ABT9A5L2</accession>
<proteinExistence type="predicted"/>
<organism evidence="2 3">
    <name type="scientific">Hymenobacter mellowenesis</name>
    <dbReference type="NCBI Taxonomy" id="3063995"/>
    <lineage>
        <taxon>Bacteria</taxon>
        <taxon>Pseudomonadati</taxon>
        <taxon>Bacteroidota</taxon>
        <taxon>Cytophagia</taxon>
        <taxon>Cytophagales</taxon>
        <taxon>Hymenobacteraceae</taxon>
        <taxon>Hymenobacter</taxon>
    </lineage>
</organism>
<evidence type="ECO:0000313" key="2">
    <source>
        <dbReference type="EMBL" id="MDO7845131.1"/>
    </source>
</evidence>
<keyword evidence="3" id="KW-1185">Reference proteome</keyword>
<comment type="caution">
    <text evidence="2">The sequence shown here is derived from an EMBL/GenBank/DDBJ whole genome shotgun (WGS) entry which is preliminary data.</text>
</comment>